<keyword evidence="3" id="KW-1185">Reference proteome</keyword>
<dbReference type="InterPro" id="IPR022742">
    <property type="entry name" value="Hydrolase_4"/>
</dbReference>
<dbReference type="Proteomes" id="UP000249616">
    <property type="component" value="Chromosome"/>
</dbReference>
<dbReference type="InterPro" id="IPR029058">
    <property type="entry name" value="AB_hydrolase_fold"/>
</dbReference>
<gene>
    <name evidence="2" type="ORF">DN051_01760</name>
</gene>
<feature type="domain" description="Serine aminopeptidase S33" evidence="1">
    <location>
        <begin position="33"/>
        <end position="270"/>
    </location>
</feature>
<reference evidence="2 3" key="1">
    <citation type="journal article" date="2019" name="Int. J. Syst. Evol. Microbiol.">
        <title>Streptomyces cadmiisoli sp. nov., a novel actinomycete isolated from cadmium-contaminated soil.</title>
        <authorList>
            <person name="Li K."/>
            <person name="Tang X."/>
            <person name="Zhao J."/>
            <person name="Guo Y."/>
            <person name="Tang Y."/>
            <person name="Gao J."/>
        </authorList>
    </citation>
    <scope>NUCLEOTIDE SEQUENCE [LARGE SCALE GENOMIC DNA]</scope>
    <source>
        <strain evidence="2 3">ZFG47</strain>
    </source>
</reference>
<dbReference type="PANTHER" id="PTHR43194:SF2">
    <property type="entry name" value="PEROXISOMAL MEMBRANE PROTEIN LPX1"/>
    <property type="match status" value="1"/>
</dbReference>
<dbReference type="SUPFAM" id="SSF53474">
    <property type="entry name" value="alpha/beta-Hydrolases"/>
    <property type="match status" value="1"/>
</dbReference>
<dbReference type="InterPro" id="IPR050228">
    <property type="entry name" value="Carboxylesterase_BioH"/>
</dbReference>
<protein>
    <submittedName>
        <fullName evidence="2">Alpha/beta hydrolase</fullName>
    </submittedName>
</protein>
<evidence type="ECO:0000313" key="3">
    <source>
        <dbReference type="Proteomes" id="UP000249616"/>
    </source>
</evidence>
<dbReference type="KEGG" id="scad:DN051_01760"/>
<dbReference type="AlphaFoldDB" id="A0A2Z4ITG6"/>
<dbReference type="GO" id="GO:0016787">
    <property type="term" value="F:hydrolase activity"/>
    <property type="evidence" value="ECO:0007669"/>
    <property type="project" value="UniProtKB-KW"/>
</dbReference>
<dbReference type="PANTHER" id="PTHR43194">
    <property type="entry name" value="HYDROLASE ALPHA/BETA FOLD FAMILY"/>
    <property type="match status" value="1"/>
</dbReference>
<name>A0A2Z4ITG6_9ACTN</name>
<sequence>MTTSGRRGVTSRREVTLRGAAGTLSGDLWELARPLGTVILLHGGGQTRHPWRDTGARIAEHGWSAFAYDARGHGTSSWAADGNYSLPALVEDLMLVAGAMKPPFVLVGASLGGHTAILGQDANPGLAVGLALVDIVPQMEPKGVERVLAFMASHPQGFESLVEAEAAIARFKGDGRGRTRTPRPGLRKNLRMGLDGRWHWHWDPRFLTHAYRPGTAQAAQVEDAARRLKVPVTLLAGERSDLVPASRVEAFGQLVPHADVQVVTAADHMITGDDGSLYLHPVVNFVNGLTDRM</sequence>
<dbReference type="Gene3D" id="3.40.50.1820">
    <property type="entry name" value="alpha/beta hydrolase"/>
    <property type="match status" value="1"/>
</dbReference>
<dbReference type="Pfam" id="PF12146">
    <property type="entry name" value="Hydrolase_4"/>
    <property type="match status" value="1"/>
</dbReference>
<keyword evidence="2" id="KW-0378">Hydrolase</keyword>
<proteinExistence type="predicted"/>
<dbReference type="EMBL" id="CP030073">
    <property type="protein sequence ID" value="AWW35543.1"/>
    <property type="molecule type" value="Genomic_DNA"/>
</dbReference>
<accession>A0A2Z4ITG6</accession>
<evidence type="ECO:0000313" key="2">
    <source>
        <dbReference type="EMBL" id="AWW35543.1"/>
    </source>
</evidence>
<organism evidence="2 3">
    <name type="scientific">Streptomyces cadmiisoli</name>
    <dbReference type="NCBI Taxonomy" id="2184053"/>
    <lineage>
        <taxon>Bacteria</taxon>
        <taxon>Bacillati</taxon>
        <taxon>Actinomycetota</taxon>
        <taxon>Actinomycetes</taxon>
        <taxon>Kitasatosporales</taxon>
        <taxon>Streptomycetaceae</taxon>
        <taxon>Streptomyces</taxon>
        <taxon>Streptomyces aurantiacus group</taxon>
    </lineage>
</organism>
<evidence type="ECO:0000259" key="1">
    <source>
        <dbReference type="Pfam" id="PF12146"/>
    </source>
</evidence>